<dbReference type="AlphaFoldDB" id="A0A8S1JXE4"/>
<organism evidence="2 3">
    <name type="scientific">Paramecium primaurelia</name>
    <dbReference type="NCBI Taxonomy" id="5886"/>
    <lineage>
        <taxon>Eukaryota</taxon>
        <taxon>Sar</taxon>
        <taxon>Alveolata</taxon>
        <taxon>Ciliophora</taxon>
        <taxon>Intramacronucleata</taxon>
        <taxon>Oligohymenophorea</taxon>
        <taxon>Peniculida</taxon>
        <taxon>Parameciidae</taxon>
        <taxon>Paramecium</taxon>
    </lineage>
</organism>
<dbReference type="OMA" id="AQIEYEF"/>
<dbReference type="Proteomes" id="UP000688137">
    <property type="component" value="Unassembled WGS sequence"/>
</dbReference>
<evidence type="ECO:0000313" key="3">
    <source>
        <dbReference type="Proteomes" id="UP000688137"/>
    </source>
</evidence>
<evidence type="ECO:0000256" key="1">
    <source>
        <dbReference type="SAM" id="MobiDB-lite"/>
    </source>
</evidence>
<dbReference type="EMBL" id="CAJJDM010000009">
    <property type="protein sequence ID" value="CAD8047674.1"/>
    <property type="molecule type" value="Genomic_DNA"/>
</dbReference>
<protein>
    <submittedName>
        <fullName evidence="2">Uncharacterized protein</fullName>
    </submittedName>
</protein>
<accession>A0A8S1JXE4</accession>
<feature type="compositionally biased region" description="Basic and acidic residues" evidence="1">
    <location>
        <begin position="80"/>
        <end position="93"/>
    </location>
</feature>
<feature type="region of interest" description="Disordered" evidence="1">
    <location>
        <begin position="1"/>
        <end position="40"/>
    </location>
</feature>
<reference evidence="2" key="1">
    <citation type="submission" date="2021-01" db="EMBL/GenBank/DDBJ databases">
        <authorList>
            <consortium name="Genoscope - CEA"/>
            <person name="William W."/>
        </authorList>
    </citation>
    <scope>NUCLEOTIDE SEQUENCE</scope>
</reference>
<evidence type="ECO:0000313" key="2">
    <source>
        <dbReference type="EMBL" id="CAD8047674.1"/>
    </source>
</evidence>
<feature type="compositionally biased region" description="Basic residues" evidence="1">
    <location>
        <begin position="18"/>
        <end position="28"/>
    </location>
</feature>
<keyword evidence="3" id="KW-1185">Reference proteome</keyword>
<name>A0A8S1JXE4_PARPR</name>
<comment type="caution">
    <text evidence="2">The sequence shown here is derived from an EMBL/GenBank/DDBJ whole genome shotgun (WGS) entry which is preliminary data.</text>
</comment>
<gene>
    <name evidence="2" type="ORF">PPRIM_AZ9-3.1.T0120012</name>
</gene>
<proteinExistence type="predicted"/>
<sequence>MGCTCGSKEQVNDPYQKKSNKGQTKMKGKGIQIGGDQDQTQNANQNDLIAQAAEKRLQNQEKRGMNHAAQIEYEFKKKKLEEAEKYEKERRGENYNLRWS</sequence>
<feature type="region of interest" description="Disordered" evidence="1">
    <location>
        <begin position="80"/>
        <end position="100"/>
    </location>
</feature>